<keyword evidence="2" id="KW-1185">Reference proteome</keyword>
<name>A0ABD3U9V3_9LAMI</name>
<dbReference type="AlphaFoldDB" id="A0ABD3U9V3"/>
<accession>A0ABD3U9V3</accession>
<sequence length="65" mass="7668">MSMAYTILHETHAYADILKSHICCRWYWNALIVHFDIPNKKGMDLLSHFNVTYIDFLKSVQNPVI</sequence>
<proteinExistence type="predicted"/>
<dbReference type="Proteomes" id="UP001634393">
    <property type="component" value="Unassembled WGS sequence"/>
</dbReference>
<dbReference type="EMBL" id="JBJXBP010000002">
    <property type="protein sequence ID" value="KAL3846259.1"/>
    <property type="molecule type" value="Genomic_DNA"/>
</dbReference>
<evidence type="ECO:0000313" key="1">
    <source>
        <dbReference type="EMBL" id="KAL3846259.1"/>
    </source>
</evidence>
<evidence type="ECO:0000313" key="2">
    <source>
        <dbReference type="Proteomes" id="UP001634393"/>
    </source>
</evidence>
<reference evidence="1 2" key="1">
    <citation type="submission" date="2024-12" db="EMBL/GenBank/DDBJ databases">
        <title>The unique morphological basis and parallel evolutionary history of personate flowers in Penstemon.</title>
        <authorList>
            <person name="Depatie T.H."/>
            <person name="Wessinger C.A."/>
        </authorList>
    </citation>
    <scope>NUCLEOTIDE SEQUENCE [LARGE SCALE GENOMIC DNA]</scope>
    <source>
        <strain evidence="1">WTNN_2</strain>
        <tissue evidence="1">Leaf</tissue>
    </source>
</reference>
<organism evidence="1 2">
    <name type="scientific">Penstemon smallii</name>
    <dbReference type="NCBI Taxonomy" id="265156"/>
    <lineage>
        <taxon>Eukaryota</taxon>
        <taxon>Viridiplantae</taxon>
        <taxon>Streptophyta</taxon>
        <taxon>Embryophyta</taxon>
        <taxon>Tracheophyta</taxon>
        <taxon>Spermatophyta</taxon>
        <taxon>Magnoliopsida</taxon>
        <taxon>eudicotyledons</taxon>
        <taxon>Gunneridae</taxon>
        <taxon>Pentapetalae</taxon>
        <taxon>asterids</taxon>
        <taxon>lamiids</taxon>
        <taxon>Lamiales</taxon>
        <taxon>Plantaginaceae</taxon>
        <taxon>Cheloneae</taxon>
        <taxon>Penstemon</taxon>
    </lineage>
</organism>
<comment type="caution">
    <text evidence="1">The sequence shown here is derived from an EMBL/GenBank/DDBJ whole genome shotgun (WGS) entry which is preliminary data.</text>
</comment>
<gene>
    <name evidence="1" type="ORF">ACJIZ3_003662</name>
</gene>
<protein>
    <submittedName>
        <fullName evidence="1">Uncharacterized protein</fullName>
    </submittedName>
</protein>